<evidence type="ECO:0000256" key="9">
    <source>
        <dbReference type="ARBA" id="ARBA00023136"/>
    </source>
</evidence>
<dbReference type="UniPathway" id="UPA00378"/>
<name>A0A1E3QQG3_9ASCO</name>
<comment type="subunit">
    <text evidence="10">Component of the oligosaccharyltransferase (OST) complex.</text>
</comment>
<dbReference type="GeneID" id="30145071"/>
<evidence type="ECO:0000256" key="4">
    <source>
        <dbReference type="ARBA" id="ARBA00008905"/>
    </source>
</evidence>
<evidence type="ECO:0000256" key="10">
    <source>
        <dbReference type="RuleBase" id="RU361143"/>
    </source>
</evidence>
<dbReference type="EMBL" id="KV454433">
    <property type="protein sequence ID" value="ODQ79197.1"/>
    <property type="molecule type" value="Genomic_DNA"/>
</dbReference>
<dbReference type="AlphaFoldDB" id="A0A1E3QQG3"/>
<gene>
    <name evidence="11" type="ORF">BABINDRAFT_149583</name>
</gene>
<comment type="similarity">
    <text evidence="4 10">Belongs to the OST1 family.</text>
</comment>
<feature type="chain" id="PRO_5009027389" description="Dolichyl-diphosphooligosaccharide--protein glycosyltransferase subunit 1" evidence="10">
    <location>
        <begin position="21"/>
        <end position="474"/>
    </location>
</feature>
<dbReference type="GO" id="GO:0005198">
    <property type="term" value="F:structural molecule activity"/>
    <property type="evidence" value="ECO:0007669"/>
    <property type="project" value="EnsemblFungi"/>
</dbReference>
<dbReference type="GO" id="GO:0018279">
    <property type="term" value="P:protein N-linked glycosylation via asparagine"/>
    <property type="evidence" value="ECO:0007669"/>
    <property type="project" value="EnsemblFungi"/>
</dbReference>
<comment type="function">
    <text evidence="1 10">Subunit of the oligosaccharyl transferase (OST) complex that catalyzes the initial transfer of a defined glycan (Glc(3)Man(9)GlcNAc(2) in eukaryotes) from the lipid carrier dolichol-pyrophosphate to an asparagine residue within an Asn-X-Ser/Thr consensus motif in nascent polypeptide chains, the first step in protein N-glycosylation. N-glycosylation occurs cotranslationally and the complex associates with the Sec61 complex at the channel-forming translocon complex that mediates protein translocation across the endoplasmic reticulum (ER). All subunits are required for a maximal enzyme activity.</text>
</comment>
<comment type="subcellular location">
    <subcellularLocation>
        <location evidence="2 10">Endoplasmic reticulum membrane</location>
        <topology evidence="2 10">Single-pass type I membrane protein</topology>
    </subcellularLocation>
</comment>
<keyword evidence="6 10" id="KW-0732">Signal</keyword>
<evidence type="ECO:0000256" key="2">
    <source>
        <dbReference type="ARBA" id="ARBA00004115"/>
    </source>
</evidence>
<organism evidence="11 12">
    <name type="scientific">Babjeviella inositovora NRRL Y-12698</name>
    <dbReference type="NCBI Taxonomy" id="984486"/>
    <lineage>
        <taxon>Eukaryota</taxon>
        <taxon>Fungi</taxon>
        <taxon>Dikarya</taxon>
        <taxon>Ascomycota</taxon>
        <taxon>Saccharomycotina</taxon>
        <taxon>Pichiomycetes</taxon>
        <taxon>Serinales incertae sedis</taxon>
        <taxon>Babjeviella</taxon>
    </lineage>
</organism>
<evidence type="ECO:0000256" key="7">
    <source>
        <dbReference type="ARBA" id="ARBA00022824"/>
    </source>
</evidence>
<evidence type="ECO:0000256" key="6">
    <source>
        <dbReference type="ARBA" id="ARBA00022729"/>
    </source>
</evidence>
<keyword evidence="5 10" id="KW-0812">Transmembrane</keyword>
<dbReference type="Pfam" id="PF04597">
    <property type="entry name" value="Ribophorin_I"/>
    <property type="match status" value="1"/>
</dbReference>
<keyword evidence="8 10" id="KW-1133">Transmembrane helix</keyword>
<feature type="signal peptide" evidence="10">
    <location>
        <begin position="1"/>
        <end position="20"/>
    </location>
</feature>
<dbReference type="Proteomes" id="UP000094336">
    <property type="component" value="Unassembled WGS sequence"/>
</dbReference>
<dbReference type="PANTHER" id="PTHR21049">
    <property type="entry name" value="RIBOPHORIN I"/>
    <property type="match status" value="1"/>
</dbReference>
<reference evidence="12" key="1">
    <citation type="submission" date="2016-05" db="EMBL/GenBank/DDBJ databases">
        <title>Comparative genomics of biotechnologically important yeasts.</title>
        <authorList>
            <consortium name="DOE Joint Genome Institute"/>
            <person name="Riley R."/>
            <person name="Haridas S."/>
            <person name="Wolfe K.H."/>
            <person name="Lopes M.R."/>
            <person name="Hittinger C.T."/>
            <person name="Goker M."/>
            <person name="Salamov A."/>
            <person name="Wisecaver J."/>
            <person name="Long T.M."/>
            <person name="Aerts A.L."/>
            <person name="Barry K."/>
            <person name="Choi C."/>
            <person name="Clum A."/>
            <person name="Coughlan A.Y."/>
            <person name="Deshpande S."/>
            <person name="Douglass A.P."/>
            <person name="Hanson S.J."/>
            <person name="Klenk H.-P."/>
            <person name="Labutti K."/>
            <person name="Lapidus A."/>
            <person name="Lindquist E."/>
            <person name="Lipzen A."/>
            <person name="Meier-Kolthoff J.P."/>
            <person name="Ohm R.A."/>
            <person name="Otillar R.P."/>
            <person name="Pangilinan J."/>
            <person name="Peng Y."/>
            <person name="Rokas A."/>
            <person name="Rosa C.A."/>
            <person name="Scheuner C."/>
            <person name="Sibirny A.A."/>
            <person name="Slot J.C."/>
            <person name="Stielow J.B."/>
            <person name="Sun H."/>
            <person name="Kurtzman C.P."/>
            <person name="Blackwell M."/>
            <person name="Grigoriev I.V."/>
            <person name="Jeffries T.W."/>
        </authorList>
    </citation>
    <scope>NUCLEOTIDE SEQUENCE [LARGE SCALE GENOMIC DNA]</scope>
    <source>
        <strain evidence="12">NRRL Y-12698</strain>
    </source>
</reference>
<keyword evidence="7 10" id="KW-0256">Endoplasmic reticulum</keyword>
<comment type="pathway">
    <text evidence="3 10">Protein modification; protein glycosylation.</text>
</comment>
<evidence type="ECO:0000256" key="8">
    <source>
        <dbReference type="ARBA" id="ARBA00022989"/>
    </source>
</evidence>
<dbReference type="OrthoDB" id="310030at2759"/>
<evidence type="ECO:0000256" key="1">
    <source>
        <dbReference type="ARBA" id="ARBA00002791"/>
    </source>
</evidence>
<feature type="transmembrane region" description="Helical" evidence="10">
    <location>
        <begin position="443"/>
        <end position="464"/>
    </location>
</feature>
<accession>A0A1E3QQG3</accession>
<evidence type="ECO:0000313" key="12">
    <source>
        <dbReference type="Proteomes" id="UP000094336"/>
    </source>
</evidence>
<evidence type="ECO:0000256" key="5">
    <source>
        <dbReference type="ARBA" id="ARBA00022692"/>
    </source>
</evidence>
<dbReference type="InterPro" id="IPR007676">
    <property type="entry name" value="Ribophorin_I"/>
</dbReference>
<evidence type="ECO:0000313" key="11">
    <source>
        <dbReference type="EMBL" id="ODQ79197.1"/>
    </source>
</evidence>
<dbReference type="STRING" id="984486.A0A1E3QQG3"/>
<sequence>MKYLAYLIVTFFAFLSVAATTDFVPPQVWKNTKYDRTVQLIKSYVKEQVTVTIANTGSQPNQFYFFALPQDVIADLSIISVELAVGKELVPATIHPETNGNVGFVRVQLPVPISPKSSIKISVTYIYTNHLTPALPKIYFEDEHMVVFRSYKLPLAAYETTNYNFDVMGVQLAKTQEIASAEYDAQNLEADFRRDRIVYTGDGSVAPLTFMPVTLTFERNFPLPRVYNLNRDVWVSHSGESVSFEEYYELGNDASALNRGFSRIEWMQARMAQRHSFAITGLELATSPNARELYYTDLVGNVSTSAVPEDGNMYIKPRFPLFGGWHYNFTVGWSTDLAQYLRVAGKDTYVMKVPVLAGLRDCTYDNVRLSFYLPEGAVLTDVASAVPYSEKIVDLLELSYLDTKGHTKVTLVYENVVDELRSADVLLTYEYDFNARLRKPFTVAAYIFTALFSYFVLTKINLAIRPEKASSKAT</sequence>
<dbReference type="PANTHER" id="PTHR21049:SF0">
    <property type="entry name" value="DOLICHYL-DIPHOSPHOOLIGOSACCHARIDE--PROTEIN GLYCOSYLTRANSFERASE SUBUNIT 1"/>
    <property type="match status" value="1"/>
</dbReference>
<dbReference type="RefSeq" id="XP_018984525.1">
    <property type="nucleotide sequence ID" value="XM_019127218.1"/>
</dbReference>
<evidence type="ECO:0000256" key="3">
    <source>
        <dbReference type="ARBA" id="ARBA00004922"/>
    </source>
</evidence>
<dbReference type="GO" id="GO:0006488">
    <property type="term" value="P:dolichol-linked oligosaccharide biosynthetic process"/>
    <property type="evidence" value="ECO:0007669"/>
    <property type="project" value="EnsemblFungi"/>
</dbReference>
<dbReference type="GO" id="GO:0008250">
    <property type="term" value="C:oligosaccharyltransferase complex"/>
    <property type="evidence" value="ECO:0007669"/>
    <property type="project" value="UniProtKB-UniRule"/>
</dbReference>
<keyword evidence="9 10" id="KW-0472">Membrane</keyword>
<protein>
    <recommendedName>
        <fullName evidence="10">Dolichyl-diphosphooligosaccharide--protein glycosyltransferase subunit 1</fullName>
    </recommendedName>
</protein>
<keyword evidence="12" id="KW-1185">Reference proteome</keyword>
<proteinExistence type="inferred from homology"/>